<protein>
    <submittedName>
        <fullName evidence="1">Uncharacterized protein</fullName>
    </submittedName>
</protein>
<sequence length="19" mass="2290">MSLTVRLLKNYSHFDAQCY</sequence>
<reference evidence="1" key="1">
    <citation type="submission" date="2018-02" db="EMBL/GenBank/DDBJ databases">
        <title>Rhizophora mucronata_Transcriptome.</title>
        <authorList>
            <person name="Meera S.P."/>
            <person name="Sreeshan A."/>
            <person name="Augustine A."/>
        </authorList>
    </citation>
    <scope>NUCLEOTIDE SEQUENCE</scope>
    <source>
        <tissue evidence="1">Leaf</tissue>
    </source>
</reference>
<dbReference type="AlphaFoldDB" id="A0A2P2MCR3"/>
<name>A0A2P2MCR3_RHIMU</name>
<accession>A0A2P2MCR3</accession>
<organism evidence="1">
    <name type="scientific">Rhizophora mucronata</name>
    <name type="common">Asiatic mangrove</name>
    <dbReference type="NCBI Taxonomy" id="61149"/>
    <lineage>
        <taxon>Eukaryota</taxon>
        <taxon>Viridiplantae</taxon>
        <taxon>Streptophyta</taxon>
        <taxon>Embryophyta</taxon>
        <taxon>Tracheophyta</taxon>
        <taxon>Spermatophyta</taxon>
        <taxon>Magnoliopsida</taxon>
        <taxon>eudicotyledons</taxon>
        <taxon>Gunneridae</taxon>
        <taxon>Pentapetalae</taxon>
        <taxon>rosids</taxon>
        <taxon>fabids</taxon>
        <taxon>Malpighiales</taxon>
        <taxon>Rhizophoraceae</taxon>
        <taxon>Rhizophora</taxon>
    </lineage>
</organism>
<evidence type="ECO:0000313" key="1">
    <source>
        <dbReference type="EMBL" id="MBX28011.1"/>
    </source>
</evidence>
<dbReference type="EMBL" id="GGEC01047527">
    <property type="protein sequence ID" value="MBX28011.1"/>
    <property type="molecule type" value="Transcribed_RNA"/>
</dbReference>
<proteinExistence type="predicted"/>